<keyword evidence="2" id="KW-1185">Reference proteome</keyword>
<dbReference type="AlphaFoldDB" id="A0A5M9K0T5"/>
<organism evidence="1 2">
    <name type="scientific">Monilinia fructicola</name>
    <name type="common">Brown rot fungus</name>
    <name type="synonym">Ciboria fructicola</name>
    <dbReference type="NCBI Taxonomy" id="38448"/>
    <lineage>
        <taxon>Eukaryota</taxon>
        <taxon>Fungi</taxon>
        <taxon>Dikarya</taxon>
        <taxon>Ascomycota</taxon>
        <taxon>Pezizomycotina</taxon>
        <taxon>Leotiomycetes</taxon>
        <taxon>Helotiales</taxon>
        <taxon>Sclerotiniaceae</taxon>
        <taxon>Monilinia</taxon>
    </lineage>
</organism>
<protein>
    <submittedName>
        <fullName evidence="1">Uncharacterized protein</fullName>
    </submittedName>
</protein>
<accession>A0A5M9K0T5</accession>
<comment type="caution">
    <text evidence="1">The sequence shown here is derived from an EMBL/GenBank/DDBJ whole genome shotgun (WGS) entry which is preliminary data.</text>
</comment>
<dbReference type="Proteomes" id="UP000322873">
    <property type="component" value="Unassembled WGS sequence"/>
</dbReference>
<proteinExistence type="predicted"/>
<reference evidence="1 2" key="1">
    <citation type="submission" date="2019-06" db="EMBL/GenBank/DDBJ databases">
        <title>Genome Sequence of the Brown Rot Fungal Pathogen Monilinia fructicola.</title>
        <authorList>
            <person name="De Miccolis Angelini R.M."/>
            <person name="Landi L."/>
            <person name="Abate D."/>
            <person name="Pollastro S."/>
            <person name="Romanazzi G."/>
            <person name="Faretra F."/>
        </authorList>
    </citation>
    <scope>NUCLEOTIDE SEQUENCE [LARGE SCALE GENOMIC DNA]</scope>
    <source>
        <strain evidence="1 2">Mfrc123</strain>
    </source>
</reference>
<gene>
    <name evidence="1" type="ORF">EYC84_005974</name>
</gene>
<name>A0A5M9K0T5_MONFR</name>
<evidence type="ECO:0000313" key="2">
    <source>
        <dbReference type="Proteomes" id="UP000322873"/>
    </source>
</evidence>
<dbReference type="EMBL" id="VICG01000003">
    <property type="protein sequence ID" value="KAA8574520.1"/>
    <property type="molecule type" value="Genomic_DNA"/>
</dbReference>
<evidence type="ECO:0000313" key="1">
    <source>
        <dbReference type="EMBL" id="KAA8574520.1"/>
    </source>
</evidence>
<sequence>MEWEWGNEEWRGRGMMNDEVVVEARIRIGDNEMRVEDIFAGVKRGECQIGKKKRHSTTDFLAVYSAWACIFIRGLEGYLVGHGIEREGM</sequence>